<dbReference type="PANTHER" id="PTHR12858:SF2">
    <property type="entry name" value="RIBOSOME BIOGENESIS PROTEIN BMS1 HOMOLOG"/>
    <property type="match status" value="1"/>
</dbReference>
<dbReference type="PANTHER" id="PTHR12858">
    <property type="entry name" value="RIBOSOME BIOGENESIS PROTEIN"/>
    <property type="match status" value="1"/>
</dbReference>
<evidence type="ECO:0000313" key="2">
    <source>
        <dbReference type="EMBL" id="NXF80024.1"/>
    </source>
</evidence>
<dbReference type="Pfam" id="PF08142">
    <property type="entry name" value="AARP2CN"/>
    <property type="match status" value="1"/>
</dbReference>
<keyword evidence="3" id="KW-1185">Reference proteome</keyword>
<accession>A0A7K8WMZ6</accession>
<feature type="domain" description="AARP2CN" evidence="1">
    <location>
        <begin position="50"/>
        <end position="88"/>
    </location>
</feature>
<protein>
    <submittedName>
        <fullName evidence="2">BMS1 protein</fullName>
    </submittedName>
</protein>
<dbReference type="OrthoDB" id="10260897at2759"/>
<name>A0A7K8WMZ6_9FURN</name>
<dbReference type="GO" id="GO:0034511">
    <property type="term" value="F:U3 snoRNA binding"/>
    <property type="evidence" value="ECO:0007669"/>
    <property type="project" value="TreeGrafter"/>
</dbReference>
<dbReference type="GO" id="GO:0000479">
    <property type="term" value="P:endonucleolytic cleavage of tricistronic rRNA transcript (SSU-rRNA, 5.8S rRNA, LSU-rRNA)"/>
    <property type="evidence" value="ECO:0007669"/>
    <property type="project" value="TreeGrafter"/>
</dbReference>
<dbReference type="AlphaFoldDB" id="A0A7K8WMZ6"/>
<feature type="non-terminal residue" evidence="2">
    <location>
        <position position="1"/>
    </location>
</feature>
<comment type="caution">
    <text evidence="2">The sequence shown here is derived from an EMBL/GenBank/DDBJ whole genome shotgun (WGS) entry which is preliminary data.</text>
</comment>
<reference evidence="2 3" key="1">
    <citation type="submission" date="2019-09" db="EMBL/GenBank/DDBJ databases">
        <title>Bird 10,000 Genomes (B10K) Project - Family phase.</title>
        <authorList>
            <person name="Zhang G."/>
        </authorList>
    </citation>
    <scope>NUCLEOTIDE SEQUENCE [LARGE SCALE GENOMIC DNA]</scope>
    <source>
        <strain evidence="2">B10K-DU-001-03</strain>
        <tissue evidence="2">Muscle</tissue>
    </source>
</reference>
<feature type="non-terminal residue" evidence="2">
    <location>
        <position position="89"/>
    </location>
</feature>
<evidence type="ECO:0000259" key="1">
    <source>
        <dbReference type="SMART" id="SM00785"/>
    </source>
</evidence>
<dbReference type="GO" id="GO:0030686">
    <property type="term" value="C:90S preribosome"/>
    <property type="evidence" value="ECO:0007669"/>
    <property type="project" value="TreeGrafter"/>
</dbReference>
<dbReference type="GO" id="GO:0003924">
    <property type="term" value="F:GTPase activity"/>
    <property type="evidence" value="ECO:0007669"/>
    <property type="project" value="TreeGrafter"/>
</dbReference>
<sequence>FLFSGKKRRLTIIECGCDISTMIDLAKVADLGAKLFYLSGMVHGEYQKQEIHNLGRFISVMKFRPLTWQTSHPYVLADRMEELTNPEDV</sequence>
<dbReference type="SMART" id="SM00785">
    <property type="entry name" value="AARP2CN"/>
    <property type="match status" value="1"/>
</dbReference>
<dbReference type="EMBL" id="VWZF01005181">
    <property type="protein sequence ID" value="NXF80024.1"/>
    <property type="molecule type" value="Genomic_DNA"/>
</dbReference>
<dbReference type="Proteomes" id="UP000588334">
    <property type="component" value="Unassembled WGS sequence"/>
</dbReference>
<dbReference type="InterPro" id="IPR039761">
    <property type="entry name" value="Bms1/Tsr1"/>
</dbReference>
<dbReference type="GO" id="GO:0000462">
    <property type="term" value="P:maturation of SSU-rRNA from tricistronic rRNA transcript (SSU-rRNA, 5.8S rRNA, LSU-rRNA)"/>
    <property type="evidence" value="ECO:0007669"/>
    <property type="project" value="TreeGrafter"/>
</dbReference>
<dbReference type="GO" id="GO:0005525">
    <property type="term" value="F:GTP binding"/>
    <property type="evidence" value="ECO:0007669"/>
    <property type="project" value="TreeGrafter"/>
</dbReference>
<organism evidence="2 3">
    <name type="scientific">Sclerurus mexicanus</name>
    <name type="common">tawny-throated leaftosser</name>
    <dbReference type="NCBI Taxonomy" id="265632"/>
    <lineage>
        <taxon>Eukaryota</taxon>
        <taxon>Metazoa</taxon>
        <taxon>Chordata</taxon>
        <taxon>Craniata</taxon>
        <taxon>Vertebrata</taxon>
        <taxon>Euteleostomi</taxon>
        <taxon>Archelosauria</taxon>
        <taxon>Archosauria</taxon>
        <taxon>Dinosauria</taxon>
        <taxon>Saurischia</taxon>
        <taxon>Theropoda</taxon>
        <taxon>Coelurosauria</taxon>
        <taxon>Aves</taxon>
        <taxon>Neognathae</taxon>
        <taxon>Neoaves</taxon>
        <taxon>Telluraves</taxon>
        <taxon>Australaves</taxon>
        <taxon>Passeriformes</taxon>
        <taxon>Furnariidae</taxon>
        <taxon>Sclerurus</taxon>
    </lineage>
</organism>
<gene>
    <name evidence="2" type="primary">Bms1_0</name>
    <name evidence="2" type="ORF">SCLMEX_R14120</name>
</gene>
<dbReference type="GO" id="GO:0005634">
    <property type="term" value="C:nucleus"/>
    <property type="evidence" value="ECO:0007669"/>
    <property type="project" value="InterPro"/>
</dbReference>
<proteinExistence type="predicted"/>
<dbReference type="InterPro" id="IPR012948">
    <property type="entry name" value="AARP2CN"/>
</dbReference>
<evidence type="ECO:0000313" key="3">
    <source>
        <dbReference type="Proteomes" id="UP000588334"/>
    </source>
</evidence>